<proteinExistence type="predicted"/>
<organism evidence="3 4">
    <name type="scientific">Mytilus coruscus</name>
    <name type="common">Sea mussel</name>
    <dbReference type="NCBI Taxonomy" id="42192"/>
    <lineage>
        <taxon>Eukaryota</taxon>
        <taxon>Metazoa</taxon>
        <taxon>Spiralia</taxon>
        <taxon>Lophotrochozoa</taxon>
        <taxon>Mollusca</taxon>
        <taxon>Bivalvia</taxon>
        <taxon>Autobranchia</taxon>
        <taxon>Pteriomorphia</taxon>
        <taxon>Mytilida</taxon>
        <taxon>Mytiloidea</taxon>
        <taxon>Mytilidae</taxon>
        <taxon>Mytilinae</taxon>
        <taxon>Mytilus</taxon>
    </lineage>
</organism>
<evidence type="ECO:0000313" key="4">
    <source>
        <dbReference type="Proteomes" id="UP000507470"/>
    </source>
</evidence>
<evidence type="ECO:0000259" key="1">
    <source>
        <dbReference type="Pfam" id="PF18738"/>
    </source>
</evidence>
<dbReference type="OrthoDB" id="6367890at2759"/>
<protein>
    <submittedName>
        <fullName evidence="3">Uncharacterized protein</fullName>
    </submittedName>
</protein>
<sequence length="319" mass="36617">MTESEEAMSYLRIISLLYKVAPSAVRVKFDKEFHPIKGLEAALKKDKFKTLDPLKRKRILNQSQWDLLYPSSGTVTSEKFDLTLMICLIRHLTPIQIGDILPLQSDVSNGADLSRLKYYRNKFAHHDAWTLTNKDFETYWNDICQAILRLGGPKFKQICEDLKYRILNNNDKEILIEISNLQKESSQVPKVLQKIHEDLIHEWGQDNNKVVKTRAISRIEELLKTKDIIVAVGSSGCGKSTAIHYCAIQLHKQEGYNIVPVHSPEDIIQYCEPKYKQVFVIDDVCGKATIDHGLVNRNKQNTRGSRCENIIIMQKAHLS</sequence>
<feature type="domain" description="Novel STAND NTPase 3" evidence="2">
    <location>
        <begin position="211"/>
        <end position="309"/>
    </location>
</feature>
<reference evidence="3 4" key="1">
    <citation type="submission" date="2020-06" db="EMBL/GenBank/DDBJ databases">
        <authorList>
            <person name="Li R."/>
            <person name="Bekaert M."/>
        </authorList>
    </citation>
    <scope>NUCLEOTIDE SEQUENCE [LARGE SCALE GENOMIC DNA]</scope>
    <source>
        <strain evidence="4">wild</strain>
    </source>
</reference>
<name>A0A6J8EPL3_MYTCO</name>
<feature type="domain" description="DZIP3-like HEPN" evidence="1">
    <location>
        <begin position="39"/>
        <end position="172"/>
    </location>
</feature>
<dbReference type="SUPFAM" id="SSF52540">
    <property type="entry name" value="P-loop containing nucleoside triphosphate hydrolases"/>
    <property type="match status" value="1"/>
</dbReference>
<dbReference type="EMBL" id="CACVKT020009545">
    <property type="protein sequence ID" value="CAC5422317.1"/>
    <property type="molecule type" value="Genomic_DNA"/>
</dbReference>
<dbReference type="Proteomes" id="UP000507470">
    <property type="component" value="Unassembled WGS sequence"/>
</dbReference>
<dbReference type="AlphaFoldDB" id="A0A6J8EPL3"/>
<evidence type="ECO:0000313" key="3">
    <source>
        <dbReference type="EMBL" id="CAC5422317.1"/>
    </source>
</evidence>
<dbReference type="Pfam" id="PF20720">
    <property type="entry name" value="nSTAND3"/>
    <property type="match status" value="1"/>
</dbReference>
<dbReference type="InterPro" id="IPR049050">
    <property type="entry name" value="nSTAND3"/>
</dbReference>
<gene>
    <name evidence="3" type="ORF">MCOR_54371</name>
</gene>
<dbReference type="InterPro" id="IPR027417">
    <property type="entry name" value="P-loop_NTPase"/>
</dbReference>
<dbReference type="InterPro" id="IPR041249">
    <property type="entry name" value="HEPN_DZIP3"/>
</dbReference>
<accession>A0A6J8EPL3</accession>
<dbReference type="Pfam" id="PF18738">
    <property type="entry name" value="HEPN_DZIP3"/>
    <property type="match status" value="1"/>
</dbReference>
<evidence type="ECO:0000259" key="2">
    <source>
        <dbReference type="Pfam" id="PF20720"/>
    </source>
</evidence>
<keyword evidence="4" id="KW-1185">Reference proteome</keyword>